<dbReference type="Gene3D" id="3.40.630.30">
    <property type="match status" value="1"/>
</dbReference>
<proteinExistence type="predicted"/>
<dbReference type="PANTHER" id="PTHR31438">
    <property type="entry name" value="LYSINE N-ACYLTRANSFERASE C17G9.06C-RELATED"/>
    <property type="match status" value="1"/>
</dbReference>
<keyword evidence="1" id="KW-0046">Antibiotic resistance</keyword>
<reference evidence="3 4" key="1">
    <citation type="submission" date="2015-09" db="EMBL/GenBank/DDBJ databases">
        <authorList>
            <consortium name="Pathogen Informatics"/>
        </authorList>
    </citation>
    <scope>NUCLEOTIDE SEQUENCE [LARGE SCALE GENOMIC DNA]</scope>
    <source>
        <strain evidence="3 4">2789STDY5834876</strain>
    </source>
</reference>
<dbReference type="NCBIfam" id="NF000016">
    <property type="entry name" value="AAC_6p_Im"/>
    <property type="match status" value="1"/>
</dbReference>
<evidence type="ECO:0000313" key="4">
    <source>
        <dbReference type="Proteomes" id="UP000095544"/>
    </source>
</evidence>
<dbReference type="InterPro" id="IPR000182">
    <property type="entry name" value="GNAT_dom"/>
</dbReference>
<dbReference type="SUPFAM" id="SSF55729">
    <property type="entry name" value="Acyl-CoA N-acyltransferases (Nat)"/>
    <property type="match status" value="1"/>
</dbReference>
<evidence type="ECO:0000313" key="3">
    <source>
        <dbReference type="EMBL" id="CUN67275.1"/>
    </source>
</evidence>
<dbReference type="PANTHER" id="PTHR31438:SF1">
    <property type="entry name" value="LYSINE N-ACYLTRANSFERASE C17G9.06C-RELATED"/>
    <property type="match status" value="1"/>
</dbReference>
<dbReference type="AlphaFoldDB" id="A0A173YWC4"/>
<dbReference type="GO" id="GO:0016410">
    <property type="term" value="F:N-acyltransferase activity"/>
    <property type="evidence" value="ECO:0007669"/>
    <property type="project" value="TreeGrafter"/>
</dbReference>
<dbReference type="EMBL" id="CYZU01000001">
    <property type="protein sequence ID" value="CUN67275.1"/>
    <property type="molecule type" value="Genomic_DNA"/>
</dbReference>
<evidence type="ECO:0000256" key="1">
    <source>
        <dbReference type="ARBA" id="ARBA00023251"/>
    </source>
</evidence>
<dbReference type="PROSITE" id="PS51186">
    <property type="entry name" value="GNAT"/>
    <property type="match status" value="1"/>
</dbReference>
<feature type="domain" description="N-acetyltransferase" evidence="2">
    <location>
        <begin position="7"/>
        <end position="178"/>
    </location>
</feature>
<accession>A0A173YWC4</accession>
<sequence length="178" mass="21474">MLEEKRVSFRPMSEDDLVLMLKWLTDDRVLEFYDGRDKRHTQKTIREHYTEQWADEIYRVIIEYDTIPIGYAQIYRIQGELFDEYDYHETEEKIYAMDQFIGEPEYWNMGIGAEYCRVVCQYLRTEMGADAVILDPRKNNPRAVRAYQKAGFEIIKELPEHELHEGKKEDCVLMEWRA</sequence>
<gene>
    <name evidence="3" type="primary">aacA-aphD_1</name>
    <name evidence="3" type="ORF">ERS852491_00218</name>
</gene>
<dbReference type="Pfam" id="PF13523">
    <property type="entry name" value="Acetyltransf_8"/>
    <property type="match status" value="1"/>
</dbReference>
<dbReference type="OrthoDB" id="9795206at2"/>
<dbReference type="GO" id="GO:0046677">
    <property type="term" value="P:response to antibiotic"/>
    <property type="evidence" value="ECO:0007669"/>
    <property type="project" value="UniProtKB-KW"/>
</dbReference>
<dbReference type="InterPro" id="IPR016181">
    <property type="entry name" value="Acyl_CoA_acyltransferase"/>
</dbReference>
<dbReference type="RefSeq" id="WP_002592614.1">
    <property type="nucleotide sequence ID" value="NZ_CYZU01000001.1"/>
</dbReference>
<name>A0A173YWC4_9FIRM</name>
<protein>
    <submittedName>
        <fullName evidence="3">Bifunctional AAC/APH</fullName>
    </submittedName>
</protein>
<dbReference type="Proteomes" id="UP000095544">
    <property type="component" value="Unassembled WGS sequence"/>
</dbReference>
<organism evidence="3 4">
    <name type="scientific">Faecalicatena contorta</name>
    <dbReference type="NCBI Taxonomy" id="39482"/>
    <lineage>
        <taxon>Bacteria</taxon>
        <taxon>Bacillati</taxon>
        <taxon>Bacillota</taxon>
        <taxon>Clostridia</taxon>
        <taxon>Lachnospirales</taxon>
        <taxon>Lachnospiraceae</taxon>
        <taxon>Faecalicatena</taxon>
    </lineage>
</organism>
<evidence type="ECO:0000259" key="2">
    <source>
        <dbReference type="PROSITE" id="PS51186"/>
    </source>
</evidence>
<dbReference type="STRING" id="39482.ERS852491_00218"/>